<reference evidence="2 3" key="1">
    <citation type="submission" date="2020-04" db="EMBL/GenBank/DDBJ databases">
        <title>FDA dAtabase for Regulatory Grade micrObial Sequences (FDA-ARGOS): Supporting development and validation of Infectious Disease Dx tests.</title>
        <authorList>
            <person name="Sciortino C."/>
            <person name="Tallon L."/>
            <person name="Sadzewicz L."/>
            <person name="Vavikolanu K."/>
            <person name="Mehta A."/>
            <person name="Aluvathingal J."/>
            <person name="Nadendla S."/>
            <person name="Nandy P."/>
            <person name="Geyer C."/>
            <person name="Yan Y."/>
            <person name="Sichtig H."/>
        </authorList>
    </citation>
    <scope>NUCLEOTIDE SEQUENCE [LARGE SCALE GENOMIC DNA]</scope>
    <source>
        <strain evidence="2 3">FDAARGOS_633</strain>
    </source>
</reference>
<feature type="compositionally biased region" description="Polar residues" evidence="1">
    <location>
        <begin position="158"/>
        <end position="181"/>
    </location>
</feature>
<feature type="compositionally biased region" description="Gly residues" evidence="1">
    <location>
        <begin position="200"/>
        <end position="212"/>
    </location>
</feature>
<proteinExistence type="predicted"/>
<dbReference type="RefSeq" id="WP_177319099.1">
    <property type="nucleotide sequence ID" value="NZ_CP050898.1"/>
</dbReference>
<sequence length="212" mass="22698">MVLKLNSLSRWSVLPSDKAIVFAGSDIGERTVRLNLNLEAVTSFFIGIDDEERFLVTMQPGVDTVEFSATGTFRVYAEEGSGAVLYQSADLEPTFAEVVDPVIFTKIANRRHRNPELEEMMFRMNQNLERRLAQQADEFEAALLRRRMEEENGRSAETVVSNAPGTAAGASSGQVPAQGSASEEPGETAPAPNRSEQQGSAGGGSAGTGGAA</sequence>
<dbReference type="EMBL" id="CP050898">
    <property type="protein sequence ID" value="QIX20435.1"/>
    <property type="molecule type" value="Genomic_DNA"/>
</dbReference>
<accession>A0A6H0ZHY2</accession>
<evidence type="ECO:0000313" key="2">
    <source>
        <dbReference type="EMBL" id="QIX20435.1"/>
    </source>
</evidence>
<dbReference type="AlphaFoldDB" id="A0A6H0ZHY2"/>
<feature type="region of interest" description="Disordered" evidence="1">
    <location>
        <begin position="150"/>
        <end position="212"/>
    </location>
</feature>
<protein>
    <submittedName>
        <fullName evidence="2">Uncharacterized protein</fullName>
    </submittedName>
</protein>
<organism evidence="2 3">
    <name type="scientific">Agrobacterium pusense</name>
    <dbReference type="NCBI Taxonomy" id="648995"/>
    <lineage>
        <taxon>Bacteria</taxon>
        <taxon>Pseudomonadati</taxon>
        <taxon>Pseudomonadota</taxon>
        <taxon>Alphaproteobacteria</taxon>
        <taxon>Hyphomicrobiales</taxon>
        <taxon>Rhizobiaceae</taxon>
        <taxon>Rhizobium/Agrobacterium group</taxon>
        <taxon>Agrobacterium</taxon>
    </lineage>
</organism>
<evidence type="ECO:0000313" key="3">
    <source>
        <dbReference type="Proteomes" id="UP000500870"/>
    </source>
</evidence>
<evidence type="ECO:0000256" key="1">
    <source>
        <dbReference type="SAM" id="MobiDB-lite"/>
    </source>
</evidence>
<name>A0A6H0ZHY2_9HYPH</name>
<dbReference type="Proteomes" id="UP000500870">
    <property type="component" value="Chromosome 1"/>
</dbReference>
<gene>
    <name evidence="2" type="ORF">FOB41_04430</name>
</gene>